<evidence type="ECO:0000313" key="2">
    <source>
        <dbReference type="Proteomes" id="UP001066276"/>
    </source>
</evidence>
<organism evidence="1 2">
    <name type="scientific">Pleurodeles waltl</name>
    <name type="common">Iberian ribbed newt</name>
    <dbReference type="NCBI Taxonomy" id="8319"/>
    <lineage>
        <taxon>Eukaryota</taxon>
        <taxon>Metazoa</taxon>
        <taxon>Chordata</taxon>
        <taxon>Craniata</taxon>
        <taxon>Vertebrata</taxon>
        <taxon>Euteleostomi</taxon>
        <taxon>Amphibia</taxon>
        <taxon>Batrachia</taxon>
        <taxon>Caudata</taxon>
        <taxon>Salamandroidea</taxon>
        <taxon>Salamandridae</taxon>
        <taxon>Pleurodelinae</taxon>
        <taxon>Pleurodeles</taxon>
    </lineage>
</organism>
<dbReference type="AlphaFoldDB" id="A0AAV7S725"/>
<dbReference type="EMBL" id="JANPWB010000008">
    <property type="protein sequence ID" value="KAJ1159757.1"/>
    <property type="molecule type" value="Genomic_DNA"/>
</dbReference>
<protein>
    <submittedName>
        <fullName evidence="1">Uncharacterized protein</fullName>
    </submittedName>
</protein>
<reference evidence="1" key="1">
    <citation type="journal article" date="2022" name="bioRxiv">
        <title>Sequencing and chromosome-scale assembly of the giantPleurodeles waltlgenome.</title>
        <authorList>
            <person name="Brown T."/>
            <person name="Elewa A."/>
            <person name="Iarovenko S."/>
            <person name="Subramanian E."/>
            <person name="Araus A.J."/>
            <person name="Petzold A."/>
            <person name="Susuki M."/>
            <person name="Suzuki K.-i.T."/>
            <person name="Hayashi T."/>
            <person name="Toyoda A."/>
            <person name="Oliveira C."/>
            <person name="Osipova E."/>
            <person name="Leigh N.D."/>
            <person name="Simon A."/>
            <person name="Yun M.H."/>
        </authorList>
    </citation>
    <scope>NUCLEOTIDE SEQUENCE</scope>
    <source>
        <strain evidence="1">20211129_DDA</strain>
        <tissue evidence="1">Liver</tissue>
    </source>
</reference>
<accession>A0AAV7S725</accession>
<gene>
    <name evidence="1" type="ORF">NDU88_000262</name>
</gene>
<keyword evidence="2" id="KW-1185">Reference proteome</keyword>
<evidence type="ECO:0000313" key="1">
    <source>
        <dbReference type="EMBL" id="KAJ1159757.1"/>
    </source>
</evidence>
<name>A0AAV7S725_PLEWA</name>
<proteinExistence type="predicted"/>
<dbReference type="Proteomes" id="UP001066276">
    <property type="component" value="Chromosome 4_2"/>
</dbReference>
<sequence>MRIRLLRDAFYEPHYSNVDATAPGFLSVGMALNVAPSAAAEFSYHVCSFDLDEALVIISSVEERSLLDFITPYVFDDVMLNS</sequence>
<comment type="caution">
    <text evidence="1">The sequence shown here is derived from an EMBL/GenBank/DDBJ whole genome shotgun (WGS) entry which is preliminary data.</text>
</comment>